<evidence type="ECO:0000256" key="2">
    <source>
        <dbReference type="ARBA" id="ARBA00004236"/>
    </source>
</evidence>
<dbReference type="Gene3D" id="2.30.30.60">
    <property type="match status" value="1"/>
</dbReference>
<name>A0ABS7K6A8_9BACI</name>
<keyword evidence="4" id="KW-1003">Cell membrane</keyword>
<dbReference type="SUPFAM" id="SSF50182">
    <property type="entry name" value="Sm-like ribonucleoproteins"/>
    <property type="match status" value="1"/>
</dbReference>
<dbReference type="InterPro" id="IPR006685">
    <property type="entry name" value="MscS_channel_2nd"/>
</dbReference>
<evidence type="ECO:0000313" key="10">
    <source>
        <dbReference type="EMBL" id="MBY0097796.1"/>
    </source>
</evidence>
<gene>
    <name evidence="10" type="ORF">H0185_13405</name>
</gene>
<evidence type="ECO:0000256" key="3">
    <source>
        <dbReference type="ARBA" id="ARBA00008017"/>
    </source>
</evidence>
<comment type="subcellular location">
    <subcellularLocation>
        <location evidence="2">Cell membrane</location>
    </subcellularLocation>
    <subcellularLocation>
        <location evidence="1">Membrane</location>
        <topology evidence="1">Multi-pass membrane protein</topology>
    </subcellularLocation>
</comment>
<evidence type="ECO:0000256" key="6">
    <source>
        <dbReference type="ARBA" id="ARBA00022989"/>
    </source>
</evidence>
<dbReference type="InterPro" id="IPR010920">
    <property type="entry name" value="LSM_dom_sf"/>
</dbReference>
<evidence type="ECO:0000259" key="9">
    <source>
        <dbReference type="Pfam" id="PF00924"/>
    </source>
</evidence>
<evidence type="ECO:0000256" key="7">
    <source>
        <dbReference type="ARBA" id="ARBA00023136"/>
    </source>
</evidence>
<evidence type="ECO:0000313" key="11">
    <source>
        <dbReference type="Proteomes" id="UP000769780"/>
    </source>
</evidence>
<feature type="transmembrane region" description="Helical" evidence="8">
    <location>
        <begin position="93"/>
        <end position="123"/>
    </location>
</feature>
<evidence type="ECO:0000256" key="8">
    <source>
        <dbReference type="SAM" id="Phobius"/>
    </source>
</evidence>
<dbReference type="RefSeq" id="WP_221874020.1">
    <property type="nucleotide sequence ID" value="NZ_JACWFH010000015.1"/>
</dbReference>
<dbReference type="Pfam" id="PF00924">
    <property type="entry name" value="MS_channel_2nd"/>
    <property type="match status" value="1"/>
</dbReference>
<dbReference type="InterPro" id="IPR011014">
    <property type="entry name" value="MscS_channel_TM-2"/>
</dbReference>
<evidence type="ECO:0000256" key="4">
    <source>
        <dbReference type="ARBA" id="ARBA00022475"/>
    </source>
</evidence>
<comment type="caution">
    <text evidence="10">The sequence shown here is derived from an EMBL/GenBank/DDBJ whole genome shotgun (WGS) entry which is preliminary data.</text>
</comment>
<feature type="transmembrane region" description="Helical" evidence="8">
    <location>
        <begin position="66"/>
        <end position="87"/>
    </location>
</feature>
<feature type="transmembrane region" description="Helical" evidence="8">
    <location>
        <begin position="20"/>
        <end position="45"/>
    </location>
</feature>
<reference evidence="10 11" key="1">
    <citation type="submission" date="2020-07" db="EMBL/GenBank/DDBJ databases">
        <title>Fungal Genomes of the International Space Station.</title>
        <authorList>
            <person name="Seuylemezian A."/>
            <person name="Singh N.K."/>
            <person name="Wood J."/>
            <person name="Venkateswaran K."/>
        </authorList>
    </citation>
    <scope>NUCLEOTIDE SEQUENCE [LARGE SCALE GENOMIC DNA]</scope>
    <source>
        <strain evidence="10 11">PL-B2</strain>
    </source>
</reference>
<dbReference type="PANTHER" id="PTHR30460">
    <property type="entry name" value="MODERATE CONDUCTANCE MECHANOSENSITIVE CHANNEL YBIO"/>
    <property type="match status" value="1"/>
</dbReference>
<dbReference type="PANTHER" id="PTHR30460:SF1">
    <property type="entry name" value="MECHANOSENSITIVE ION CHANNEL"/>
    <property type="match status" value="1"/>
</dbReference>
<sequence length="295" mass="33868">MIEMTTNRIEGLLDINWEQVIDYGISLLITILVTYLILYVVRLLIAQFFRRTNFISEKKEQTIESVVKNTSHYLAFFIIVLAALRPFVDIKDILVAGGVIGIVVGLGAQKIMTDILAGFFMIFEEQFQRGDFVHINGELEGGTIEDLGFRVVKVRLLNGKLMTVPNGEIRKVENGNVEKRRIFESVIVSFKENPSRIENLLQEVCNDLNEHHKQYLKKDPITGEYVEVYQVHGLSSLDVSPLGYRFSIKATVSDDYYLVAAQQTKKRLAQKIYDEKILMPTQQVVLQQTEREYEQ</sequence>
<organism evidence="10 11">
    <name type="scientific">Mesobacillus maritimus</name>
    <dbReference type="NCBI Taxonomy" id="1643336"/>
    <lineage>
        <taxon>Bacteria</taxon>
        <taxon>Bacillati</taxon>
        <taxon>Bacillota</taxon>
        <taxon>Bacilli</taxon>
        <taxon>Bacillales</taxon>
        <taxon>Bacillaceae</taxon>
        <taxon>Mesobacillus</taxon>
    </lineage>
</organism>
<keyword evidence="11" id="KW-1185">Reference proteome</keyword>
<comment type="similarity">
    <text evidence="3">Belongs to the MscS (TC 1.A.23) family.</text>
</comment>
<dbReference type="InterPro" id="IPR023408">
    <property type="entry name" value="MscS_beta-dom_sf"/>
</dbReference>
<feature type="domain" description="Mechanosensitive ion channel MscS" evidence="9">
    <location>
        <begin position="111"/>
        <end position="174"/>
    </location>
</feature>
<dbReference type="Proteomes" id="UP000769780">
    <property type="component" value="Unassembled WGS sequence"/>
</dbReference>
<keyword evidence="5 8" id="KW-0812">Transmembrane</keyword>
<dbReference type="EMBL" id="JACWFH010000015">
    <property type="protein sequence ID" value="MBY0097796.1"/>
    <property type="molecule type" value="Genomic_DNA"/>
</dbReference>
<accession>A0ABS7K6A8</accession>
<dbReference type="SUPFAM" id="SSF82861">
    <property type="entry name" value="Mechanosensitive channel protein MscS (YggB), transmembrane region"/>
    <property type="match status" value="1"/>
</dbReference>
<dbReference type="Gene3D" id="1.10.287.1260">
    <property type="match status" value="1"/>
</dbReference>
<evidence type="ECO:0000256" key="5">
    <source>
        <dbReference type="ARBA" id="ARBA00022692"/>
    </source>
</evidence>
<protein>
    <submittedName>
        <fullName evidence="10">Mechanosensitive ion channel family protein</fullName>
    </submittedName>
</protein>
<keyword evidence="6 8" id="KW-1133">Transmembrane helix</keyword>
<dbReference type="InterPro" id="IPR045276">
    <property type="entry name" value="YbiO_bact"/>
</dbReference>
<keyword evidence="7 8" id="KW-0472">Membrane</keyword>
<evidence type="ECO:0000256" key="1">
    <source>
        <dbReference type="ARBA" id="ARBA00004141"/>
    </source>
</evidence>
<proteinExistence type="inferred from homology"/>